<sequence length="37" mass="4047">GADEQAPPPNAKQSNPPPHTPTRHTYRQHTTFVIASP</sequence>
<feature type="non-terminal residue" evidence="2">
    <location>
        <position position="1"/>
    </location>
</feature>
<name>A0A1A8L688_9TELE</name>
<reference evidence="2" key="2">
    <citation type="submission" date="2016-06" db="EMBL/GenBank/DDBJ databases">
        <title>The genome of a short-lived fish provides insights into sex chromosome evolution and the genetic control of aging.</title>
        <authorList>
            <person name="Reichwald K."/>
            <person name="Felder M."/>
            <person name="Petzold A."/>
            <person name="Koch P."/>
            <person name="Groth M."/>
            <person name="Platzer M."/>
        </authorList>
    </citation>
    <scope>NUCLEOTIDE SEQUENCE</scope>
    <source>
        <tissue evidence="2">Brain</tissue>
    </source>
</reference>
<organism evidence="2">
    <name type="scientific">Nothobranchius pienaari</name>
    <dbReference type="NCBI Taxonomy" id="704102"/>
    <lineage>
        <taxon>Eukaryota</taxon>
        <taxon>Metazoa</taxon>
        <taxon>Chordata</taxon>
        <taxon>Craniata</taxon>
        <taxon>Vertebrata</taxon>
        <taxon>Euteleostomi</taxon>
        <taxon>Actinopterygii</taxon>
        <taxon>Neopterygii</taxon>
        <taxon>Teleostei</taxon>
        <taxon>Neoteleostei</taxon>
        <taxon>Acanthomorphata</taxon>
        <taxon>Ovalentaria</taxon>
        <taxon>Atherinomorphae</taxon>
        <taxon>Cyprinodontiformes</taxon>
        <taxon>Nothobranchiidae</taxon>
        <taxon>Nothobranchius</taxon>
    </lineage>
</organism>
<feature type="compositionally biased region" description="Pro residues" evidence="1">
    <location>
        <begin position="1"/>
        <end position="20"/>
    </location>
</feature>
<proteinExistence type="predicted"/>
<accession>A0A1A8L688</accession>
<feature type="region of interest" description="Disordered" evidence="1">
    <location>
        <begin position="1"/>
        <end position="37"/>
    </location>
</feature>
<gene>
    <name evidence="2" type="primary">CABZ01080492.1</name>
</gene>
<dbReference type="EMBL" id="HAEF01002775">
    <property type="protein sequence ID" value="SBR40157.1"/>
    <property type="molecule type" value="Transcribed_RNA"/>
</dbReference>
<protein>
    <submittedName>
        <fullName evidence="2">Uncharacterized protein</fullName>
    </submittedName>
</protein>
<evidence type="ECO:0000256" key="1">
    <source>
        <dbReference type="SAM" id="MobiDB-lite"/>
    </source>
</evidence>
<reference evidence="2" key="1">
    <citation type="submission" date="2016-05" db="EMBL/GenBank/DDBJ databases">
        <authorList>
            <person name="Lavstsen T."/>
            <person name="Jespersen J.S."/>
        </authorList>
    </citation>
    <scope>NUCLEOTIDE SEQUENCE</scope>
    <source>
        <tissue evidence="2">Brain</tissue>
    </source>
</reference>
<dbReference type="AlphaFoldDB" id="A0A1A8L688"/>
<evidence type="ECO:0000313" key="2">
    <source>
        <dbReference type="EMBL" id="SBR40157.1"/>
    </source>
</evidence>